<sequence length="160" mass="18812">MRKSVKGSVINTLLYARRDWDRLINSVDEVEIGKVGVRGEWSIKDLIAHVTWYEKEMEILIRTKKLDGSALWELSSKERDDVIYQKNKFKPLDELKKHSLKTFAYLLDALETADDADLLDPGQIEGMPKDWQPLDIIANNTWMHYTHHEKEIREFLDKNN</sequence>
<reference evidence="2" key="1">
    <citation type="journal article" date="2018" name="Antonie Van Leeuwenhoek">
        <title>Proteinivorax hydrogeniformans sp. nov., an anaerobic, haloalkaliphilic bacterium fermenting proteinaceous compounds with high hydrogen production.</title>
        <authorList>
            <person name="Boltyanskaya Y."/>
            <person name="Detkova E."/>
            <person name="Pimenov N."/>
            <person name="Kevbrin V."/>
        </authorList>
    </citation>
    <scope>NUCLEOTIDE SEQUENCE</scope>
    <source>
        <strain evidence="2">Z-710</strain>
    </source>
</reference>
<feature type="domain" description="DinB-like" evidence="1">
    <location>
        <begin position="15"/>
        <end position="149"/>
    </location>
</feature>
<dbReference type="SUPFAM" id="SSF109854">
    <property type="entry name" value="DinB/YfiT-like putative metalloenzymes"/>
    <property type="match status" value="1"/>
</dbReference>
<protein>
    <submittedName>
        <fullName evidence="2">DinB family protein</fullName>
    </submittedName>
</protein>
<organism evidence="2">
    <name type="scientific">Proteinivorax hydrogeniformans</name>
    <dbReference type="NCBI Taxonomy" id="1826727"/>
    <lineage>
        <taxon>Bacteria</taxon>
        <taxon>Bacillati</taxon>
        <taxon>Bacillota</taxon>
        <taxon>Clostridia</taxon>
        <taxon>Eubacteriales</taxon>
        <taxon>Proteinivoracaceae</taxon>
        <taxon>Proteinivorax</taxon>
    </lineage>
</organism>
<evidence type="ECO:0000313" key="2">
    <source>
        <dbReference type="EMBL" id="XCI29429.1"/>
    </source>
</evidence>
<reference evidence="2" key="2">
    <citation type="submission" date="2024-06" db="EMBL/GenBank/DDBJ databases">
        <authorList>
            <person name="Petrova K.O."/>
            <person name="Toshchakov S.V."/>
            <person name="Boltjanskaja Y.V."/>
            <person name="Kevbrin V.V."/>
        </authorList>
    </citation>
    <scope>NUCLEOTIDE SEQUENCE</scope>
    <source>
        <strain evidence="2">Z-710</strain>
    </source>
</reference>
<dbReference type="InterPro" id="IPR024775">
    <property type="entry name" value="DinB-like"/>
</dbReference>
<proteinExistence type="predicted"/>
<dbReference type="Gene3D" id="1.20.120.450">
    <property type="entry name" value="dinb family like domain"/>
    <property type="match status" value="1"/>
</dbReference>
<dbReference type="Pfam" id="PF12867">
    <property type="entry name" value="DinB_2"/>
    <property type="match status" value="1"/>
</dbReference>
<dbReference type="InterPro" id="IPR034660">
    <property type="entry name" value="DinB/YfiT-like"/>
</dbReference>
<dbReference type="EMBL" id="CP159485">
    <property type="protein sequence ID" value="XCI29429.1"/>
    <property type="molecule type" value="Genomic_DNA"/>
</dbReference>
<dbReference type="AlphaFoldDB" id="A0AAU8HVM8"/>
<dbReference type="RefSeq" id="WP_353893977.1">
    <property type="nucleotide sequence ID" value="NZ_CP159485.1"/>
</dbReference>
<name>A0AAU8HVM8_9FIRM</name>
<accession>A0AAU8HVM8</accession>
<gene>
    <name evidence="2" type="ORF">PRVXH_000749</name>
</gene>
<evidence type="ECO:0000259" key="1">
    <source>
        <dbReference type="Pfam" id="PF12867"/>
    </source>
</evidence>